<reference evidence="1 4" key="2">
    <citation type="submission" date="2016-07" db="EMBL/GenBank/DDBJ databases">
        <title>Complete genome sequences of Bordetella pseudohinzii.</title>
        <authorList>
            <person name="Spilker T."/>
            <person name="Darrah R."/>
            <person name="LiPuma J.J."/>
        </authorList>
    </citation>
    <scope>NUCLEOTIDE SEQUENCE [LARGE SCALE GENOMIC DNA]</scope>
    <source>
        <strain evidence="1 4">HI4681</strain>
    </source>
</reference>
<dbReference type="AlphaFoldDB" id="A0A0J6C712"/>
<dbReference type="Proteomes" id="UP000053096">
    <property type="component" value="Unassembled WGS sequence"/>
</dbReference>
<proteinExistence type="predicted"/>
<dbReference type="Pfam" id="PF14334">
    <property type="entry name" value="DUF4390"/>
    <property type="match status" value="1"/>
</dbReference>
<dbReference type="EMBL" id="CYTV01000005">
    <property type="protein sequence ID" value="CUI78007.1"/>
    <property type="molecule type" value="Genomic_DNA"/>
</dbReference>
<dbReference type="EMBL" id="CP016440">
    <property type="protein sequence ID" value="ANY17855.1"/>
    <property type="molecule type" value="Genomic_DNA"/>
</dbReference>
<protein>
    <recommendedName>
        <fullName evidence="5">DUF4390 domain-containing protein</fullName>
    </recommendedName>
</protein>
<evidence type="ECO:0000313" key="1">
    <source>
        <dbReference type="EMBL" id="ANY17855.1"/>
    </source>
</evidence>
<dbReference type="OrthoDB" id="5298153at2"/>
<evidence type="ECO:0008006" key="5">
    <source>
        <dbReference type="Google" id="ProtNLM"/>
    </source>
</evidence>
<dbReference type="KEGG" id="bpdz:BBN53_19370"/>
<accession>A0A0J6C712</accession>
<dbReference type="InterPro" id="IPR025500">
    <property type="entry name" value="DUF4390"/>
</dbReference>
<gene>
    <name evidence="1" type="ORF">BBN53_19370</name>
    <name evidence="2" type="ORF">ERS370011_02181</name>
</gene>
<sequence>MIVRLIVAFLLATAPFWFEEGGRAFASEPKVVTIDPVIHDARLALNADVDFPLNDQLRDAAQRGLPLYFTADLKITKARWWWFDRSIVDTSMTWRVSYNALTRQWRVGQGELSLNVASLDDAMDVVRRIRDWRVAQAAEFEAGEVYNGQLRVRLDTSLLARPFQVNALNSSAWAAGTPWREFSFTLTEPARDPS</sequence>
<evidence type="ECO:0000313" key="4">
    <source>
        <dbReference type="Proteomes" id="UP000092950"/>
    </source>
</evidence>
<keyword evidence="4" id="KW-1185">Reference proteome</keyword>
<accession>A0A0M7FAY7</accession>
<reference evidence="2 3" key="1">
    <citation type="submission" date="2015-09" db="EMBL/GenBank/DDBJ databases">
        <authorList>
            <person name="Jackson K.R."/>
            <person name="Lunt B.L."/>
            <person name="Fisher J.N.B."/>
            <person name="Gardner A.V."/>
            <person name="Bailey M.E."/>
            <person name="Deus L.M."/>
            <person name="Earl A.S."/>
            <person name="Gibby P.D."/>
            <person name="Hartmann K.A."/>
            <person name="Liu J.E."/>
            <person name="Manci A.M."/>
            <person name="Nielsen D.A."/>
            <person name="Solomon M.B."/>
            <person name="Breakwell D.P."/>
            <person name="Burnett S.H."/>
            <person name="Grose J.H."/>
        </authorList>
    </citation>
    <scope>NUCLEOTIDE SEQUENCE [LARGE SCALE GENOMIC DNA]</scope>
    <source>
        <strain evidence="2 3">2789STDY5608636</strain>
    </source>
</reference>
<evidence type="ECO:0000313" key="3">
    <source>
        <dbReference type="Proteomes" id="UP000053096"/>
    </source>
</evidence>
<dbReference type="Proteomes" id="UP000092950">
    <property type="component" value="Chromosome"/>
</dbReference>
<name>A0A0J6C712_9BORD</name>
<evidence type="ECO:0000313" key="2">
    <source>
        <dbReference type="EMBL" id="CUI78007.1"/>
    </source>
</evidence>
<dbReference type="RefSeq" id="WP_043206935.1">
    <property type="nucleotide sequence ID" value="NZ_CAJGUP010000063.1"/>
</dbReference>
<organism evidence="2 3">
    <name type="scientific">Bordetella pseudohinzii</name>
    <dbReference type="NCBI Taxonomy" id="1331258"/>
    <lineage>
        <taxon>Bacteria</taxon>
        <taxon>Pseudomonadati</taxon>
        <taxon>Pseudomonadota</taxon>
        <taxon>Betaproteobacteria</taxon>
        <taxon>Burkholderiales</taxon>
        <taxon>Alcaligenaceae</taxon>
        <taxon>Bordetella</taxon>
    </lineage>
</organism>